<dbReference type="Proteomes" id="UP001302059">
    <property type="component" value="Unassembled WGS sequence"/>
</dbReference>
<evidence type="ECO:0000313" key="1">
    <source>
        <dbReference type="EMBL" id="MDL2343108.1"/>
    </source>
</evidence>
<dbReference type="RefSeq" id="WP_285521156.1">
    <property type="nucleotide sequence ID" value="NZ_JASNGB010000012.1"/>
</dbReference>
<sequence>MTEPKKARPRLSLPPTPDRLTRRESFAAFALAGLLASDQGGHLTPDRAARLAAQQADALEAALAAPHGEEEAPTV</sequence>
<protein>
    <submittedName>
        <fullName evidence="1">Uncharacterized protein</fullName>
    </submittedName>
</protein>
<name>A0ABT7JDH1_9DEIO</name>
<comment type="caution">
    <text evidence="1">The sequence shown here is derived from an EMBL/GenBank/DDBJ whole genome shotgun (WGS) entry which is preliminary data.</text>
</comment>
<keyword evidence="2" id="KW-1185">Reference proteome</keyword>
<accession>A0ABT7JDH1</accession>
<evidence type="ECO:0000313" key="2">
    <source>
        <dbReference type="Proteomes" id="UP001302059"/>
    </source>
</evidence>
<gene>
    <name evidence="1" type="ORF">QOL99_02975</name>
</gene>
<proteinExistence type="predicted"/>
<dbReference type="EMBL" id="JASNGB010000012">
    <property type="protein sequence ID" value="MDL2343108.1"/>
    <property type="molecule type" value="Genomic_DNA"/>
</dbReference>
<organism evidence="1 2">
    <name type="scientific">Deinococcus rhizophilus</name>
    <dbReference type="NCBI Taxonomy" id="3049544"/>
    <lineage>
        <taxon>Bacteria</taxon>
        <taxon>Thermotogati</taxon>
        <taxon>Deinococcota</taxon>
        <taxon>Deinococci</taxon>
        <taxon>Deinococcales</taxon>
        <taxon>Deinococcaceae</taxon>
        <taxon>Deinococcus</taxon>
    </lineage>
</organism>
<reference evidence="1 2" key="1">
    <citation type="submission" date="2023-05" db="EMBL/GenBank/DDBJ databases">
        <authorList>
            <person name="Gao F."/>
        </authorList>
    </citation>
    <scope>NUCLEOTIDE SEQUENCE [LARGE SCALE GENOMIC DNA]</scope>
    <source>
        <strain evidence="1 2">MIMF12</strain>
    </source>
</reference>